<keyword evidence="1" id="KW-0812">Transmembrane</keyword>
<keyword evidence="1" id="KW-1133">Transmembrane helix</keyword>
<keyword evidence="1" id="KW-0472">Membrane</keyword>
<dbReference type="Gene3D" id="3.90.640.20">
    <property type="entry name" value="Heat-shock cognate protein, ATPase"/>
    <property type="match status" value="1"/>
</dbReference>
<dbReference type="EMBL" id="FMWL01000001">
    <property type="protein sequence ID" value="SCZ76357.1"/>
    <property type="molecule type" value="Genomic_DNA"/>
</dbReference>
<dbReference type="Pfam" id="PF11738">
    <property type="entry name" value="DUF3298"/>
    <property type="match status" value="1"/>
</dbReference>
<name>A0A1G5RQS4_9FIRM</name>
<dbReference type="STRING" id="1120920.SAMN03080599_00196"/>
<protein>
    <recommendedName>
        <fullName evidence="2">DUF3298 domain-containing protein</fullName>
    </recommendedName>
</protein>
<sequence length="304" mass="33776">MTPSIEKLRSTYESVPIPDELESLVSETLSQAMGVSRLQASQARRRKHRGFLVAAASLAAAFVIFVAGINLSPAFAEKASTLPMVGRLVKVLLLREFSHQDDTYNANIQVPGIEGLDNQDLEDRLNAKYLSENKALYDAFMEDIAALKEAGGGHLGVDSGYQVMTDTENILSIGRYVVNTVGSSSTVFQYDTIDKVNEILITLPSLFTDERYIDLISEEIKRQMVAQHEADPQRFFWVEGIEQSANLPLFDRIAAEQSFYISAEGELVISFDKYEVAPGYMGVVTFTIPTELLEEVLVSRAYLK</sequence>
<dbReference type="InterPro" id="IPR037126">
    <property type="entry name" value="PdaC/RsiV-like_sf"/>
</dbReference>
<dbReference type="OrthoDB" id="4990at2"/>
<dbReference type="Gene3D" id="3.30.565.40">
    <property type="entry name" value="Fervidobacterium nodosum Rt17-B1 like"/>
    <property type="match status" value="1"/>
</dbReference>
<feature type="domain" description="DUF3298" evidence="2">
    <location>
        <begin position="206"/>
        <end position="290"/>
    </location>
</feature>
<evidence type="ECO:0000313" key="4">
    <source>
        <dbReference type="Proteomes" id="UP000199208"/>
    </source>
</evidence>
<dbReference type="RefSeq" id="WP_092589016.1">
    <property type="nucleotide sequence ID" value="NZ_FMWL01000001.1"/>
</dbReference>
<dbReference type="Proteomes" id="UP000199208">
    <property type="component" value="Unassembled WGS sequence"/>
</dbReference>
<evidence type="ECO:0000259" key="2">
    <source>
        <dbReference type="Pfam" id="PF11738"/>
    </source>
</evidence>
<reference evidence="3 4" key="1">
    <citation type="submission" date="2016-10" db="EMBL/GenBank/DDBJ databases">
        <authorList>
            <person name="de Groot N.N."/>
        </authorList>
    </citation>
    <scope>NUCLEOTIDE SEQUENCE [LARGE SCALE GENOMIC DNA]</scope>
    <source>
        <strain evidence="3 4">DSM 2784</strain>
    </source>
</reference>
<dbReference type="AlphaFoldDB" id="A0A1G5RQS4"/>
<feature type="transmembrane region" description="Helical" evidence="1">
    <location>
        <begin position="51"/>
        <end position="71"/>
    </location>
</feature>
<dbReference type="InterPro" id="IPR021729">
    <property type="entry name" value="DUF3298"/>
</dbReference>
<evidence type="ECO:0000313" key="3">
    <source>
        <dbReference type="EMBL" id="SCZ76357.1"/>
    </source>
</evidence>
<proteinExistence type="predicted"/>
<keyword evidence="4" id="KW-1185">Reference proteome</keyword>
<evidence type="ECO:0000256" key="1">
    <source>
        <dbReference type="SAM" id="Phobius"/>
    </source>
</evidence>
<organism evidence="3 4">
    <name type="scientific">Acidaminobacter hydrogenoformans DSM 2784</name>
    <dbReference type="NCBI Taxonomy" id="1120920"/>
    <lineage>
        <taxon>Bacteria</taxon>
        <taxon>Bacillati</taxon>
        <taxon>Bacillota</taxon>
        <taxon>Clostridia</taxon>
        <taxon>Peptostreptococcales</taxon>
        <taxon>Acidaminobacteraceae</taxon>
        <taxon>Acidaminobacter</taxon>
    </lineage>
</organism>
<gene>
    <name evidence="3" type="ORF">SAMN03080599_00196</name>
</gene>
<accession>A0A1G5RQS4</accession>